<organism evidence="5 6">
    <name type="scientific">Rhabdobacter roseus</name>
    <dbReference type="NCBI Taxonomy" id="1655419"/>
    <lineage>
        <taxon>Bacteria</taxon>
        <taxon>Pseudomonadati</taxon>
        <taxon>Bacteroidota</taxon>
        <taxon>Cytophagia</taxon>
        <taxon>Cytophagales</taxon>
        <taxon>Cytophagaceae</taxon>
        <taxon>Rhabdobacter</taxon>
    </lineage>
</organism>
<proteinExistence type="predicted"/>
<accession>A0A840TLS2</accession>
<dbReference type="SUPFAM" id="SSF63825">
    <property type="entry name" value="YWTD domain"/>
    <property type="match status" value="1"/>
</dbReference>
<dbReference type="InterPro" id="IPR013783">
    <property type="entry name" value="Ig-like_fold"/>
</dbReference>
<dbReference type="AlphaFoldDB" id="A0A840TLS2"/>
<dbReference type="Gene3D" id="2.60.40.10">
    <property type="entry name" value="Immunoglobulins"/>
    <property type="match status" value="2"/>
</dbReference>
<dbReference type="GO" id="GO:0005576">
    <property type="term" value="C:extracellular region"/>
    <property type="evidence" value="ECO:0007669"/>
    <property type="project" value="UniProtKB-SubCell"/>
</dbReference>
<dbReference type="Proteomes" id="UP000557307">
    <property type="component" value="Unassembled WGS sequence"/>
</dbReference>
<evidence type="ECO:0000313" key="6">
    <source>
        <dbReference type="Proteomes" id="UP000557307"/>
    </source>
</evidence>
<dbReference type="InterPro" id="IPR033764">
    <property type="entry name" value="Sdr_B"/>
</dbReference>
<evidence type="ECO:0000256" key="3">
    <source>
        <dbReference type="ARBA" id="ARBA00022729"/>
    </source>
</evidence>
<reference evidence="5 6" key="1">
    <citation type="submission" date="2020-08" db="EMBL/GenBank/DDBJ databases">
        <title>Genomic Encyclopedia of Type Strains, Phase IV (KMG-IV): sequencing the most valuable type-strain genomes for metagenomic binning, comparative biology and taxonomic classification.</title>
        <authorList>
            <person name="Goeker M."/>
        </authorList>
    </citation>
    <scope>NUCLEOTIDE SEQUENCE [LARGE SCALE GENOMIC DNA]</scope>
    <source>
        <strain evidence="5 6">DSM 105074</strain>
    </source>
</reference>
<comment type="subcellular location">
    <subcellularLocation>
        <location evidence="1">Secreted</location>
    </subcellularLocation>
</comment>
<dbReference type="SUPFAM" id="SSF117074">
    <property type="entry name" value="Hypothetical protein PA1324"/>
    <property type="match status" value="2"/>
</dbReference>
<dbReference type="EMBL" id="JACHGF010000001">
    <property type="protein sequence ID" value="MBB5282727.1"/>
    <property type="molecule type" value="Genomic_DNA"/>
</dbReference>
<comment type="caution">
    <text evidence="5">The sequence shown here is derived from an EMBL/GenBank/DDBJ whole genome shotgun (WGS) entry which is preliminary data.</text>
</comment>
<sequence>MKTNLYLKKPLRHLLSALSPKAGLVTGLVLATTLVANAQLSGSVFRDMNGDGLRQTTSPAEPGVKAVKVTAYLADGSTLATTTDSTGAYSFTVAGGLKVRLEFSELPFASYSGMQGISNASSVQFVTTPTTTAHLGLSDPLMYCNTQQPDLVTPGYVVGDAASGSGAASLNTLFRFPSNATGQGMVPGPLAVAGQLGTVWGGAYQRQHKKLFQAAFLKRHSSLGPLGLGGVYTVDLSGGAPVVTPYVDLSQFVRLSSPEDSTLLLTRDLNPDYKVPSVDSAAFGLVGKVGLGGMAISPDEKTLWFINLYEKTLVQLTIGSPVKPGNQLTAADVASFPLPSPNCEGGEVRPWALEYREGALYVGLVCDATTSELGTPRQNLGAYVYRFNLATAQFSSTPLISTALDYRKGWVHAGVLQSEYWEPWTDDWSAFTTSLLSVSSGISTYRISRPQPILSSIAFDSDGSLILGFMDRTGHQTGRNQRGIMATDTTSWYSGYVGGDILRAQYYADGTYALENNGTSGSLSSLGGVGNGQGPGGGEFYYAEEYRDINSGNPLQQETFMGGLAVVPGGNEVLAGVIEPFTTWSGGVAWFSNQDGSRSKAYELYDSNPIVPGDPVQAQYLGNANGLGSIEVLCEAAPIQIGNRVWLDTDQDGVQDPDESPLAGVMVALYNQAGSLEALTQTDANGQYLFSSPVLSYNKAYYVVFGTNGAASQFDKASQVLSLNGAYYKLTTTNTGEGDHADLNDSDAQLATELPTSLNGYPYIAVQTGAPGQNNPNLDAGFISCWVDAGADTTVCAGITSVQLAPAAPGASWAALGTNPAAATINNEGLIEGLTEAGHYYFVLAQSETCRDTMKVTVKAAPSATAMITAPTCLGSTSLNDGKIQLTGYGPDEQYNLALGGTFSEPIHDAAQAIPEGGLILADVANPEQGSQAYTIRLFDSVTGCTRDELVSVSRVDCGCGDVKLICVPVVMKKVRSR</sequence>
<name>A0A840TLS2_9BACT</name>
<evidence type="ECO:0000313" key="5">
    <source>
        <dbReference type="EMBL" id="MBB5282727.1"/>
    </source>
</evidence>
<evidence type="ECO:0000256" key="2">
    <source>
        <dbReference type="ARBA" id="ARBA00022525"/>
    </source>
</evidence>
<protein>
    <recommendedName>
        <fullName evidence="4">SD-repeat containing protein B domain-containing protein</fullName>
    </recommendedName>
</protein>
<gene>
    <name evidence="5" type="ORF">HNQ92_000848</name>
</gene>
<dbReference type="Pfam" id="PF17210">
    <property type="entry name" value="SdrD_B"/>
    <property type="match status" value="2"/>
</dbReference>
<keyword evidence="6" id="KW-1185">Reference proteome</keyword>
<feature type="domain" description="SD-repeat containing protein B" evidence="4">
    <location>
        <begin position="42"/>
        <end position="94"/>
    </location>
</feature>
<keyword evidence="2" id="KW-0964">Secreted</keyword>
<keyword evidence="3" id="KW-0732">Signal</keyword>
<evidence type="ECO:0000259" key="4">
    <source>
        <dbReference type="Pfam" id="PF17210"/>
    </source>
</evidence>
<feature type="domain" description="SD-repeat containing protein B" evidence="4">
    <location>
        <begin position="640"/>
        <end position="707"/>
    </location>
</feature>
<evidence type="ECO:0000256" key="1">
    <source>
        <dbReference type="ARBA" id="ARBA00004613"/>
    </source>
</evidence>